<keyword evidence="2" id="KW-0677">Repeat</keyword>
<dbReference type="Gene3D" id="1.10.10.60">
    <property type="entry name" value="Homeodomain-like"/>
    <property type="match status" value="2"/>
</dbReference>
<feature type="domain" description="HTH myb-type" evidence="8">
    <location>
        <begin position="63"/>
        <end position="113"/>
    </location>
</feature>
<dbReference type="AlphaFoldDB" id="A0ABD2XX28"/>
<keyword evidence="5" id="KW-0804">Transcription</keyword>
<comment type="subcellular location">
    <subcellularLocation>
        <location evidence="1">Nucleus</location>
    </subcellularLocation>
</comment>
<dbReference type="SUPFAM" id="SSF46689">
    <property type="entry name" value="Homeodomain-like"/>
    <property type="match status" value="1"/>
</dbReference>
<dbReference type="InterPro" id="IPR015495">
    <property type="entry name" value="Myb_TF_plants"/>
</dbReference>
<feature type="domain" description="Myb-like" evidence="7">
    <location>
        <begin position="6"/>
        <end position="58"/>
    </location>
</feature>
<evidence type="ECO:0000313" key="10">
    <source>
        <dbReference type="Proteomes" id="UP001630127"/>
    </source>
</evidence>
<dbReference type="GO" id="GO:0000976">
    <property type="term" value="F:transcription cis-regulatory region binding"/>
    <property type="evidence" value="ECO:0007669"/>
    <property type="project" value="UniProtKB-ARBA"/>
</dbReference>
<evidence type="ECO:0000259" key="7">
    <source>
        <dbReference type="PROSITE" id="PS50090"/>
    </source>
</evidence>
<feature type="domain" description="Myb-like" evidence="7">
    <location>
        <begin position="59"/>
        <end position="109"/>
    </location>
</feature>
<protein>
    <submittedName>
        <fullName evidence="9">Uncharacterized protein</fullName>
    </submittedName>
</protein>
<gene>
    <name evidence="9" type="ORF">ACH5RR_039040</name>
</gene>
<dbReference type="InterPro" id="IPR001005">
    <property type="entry name" value="SANT/Myb"/>
</dbReference>
<dbReference type="GO" id="GO:0051707">
    <property type="term" value="P:response to other organism"/>
    <property type="evidence" value="ECO:0007669"/>
    <property type="project" value="UniProtKB-ARBA"/>
</dbReference>
<dbReference type="EMBL" id="JBJUIK010000016">
    <property type="protein sequence ID" value="KAL3499947.1"/>
    <property type="molecule type" value="Genomic_DNA"/>
</dbReference>
<reference evidence="9 10" key="1">
    <citation type="submission" date="2024-11" db="EMBL/GenBank/DDBJ databases">
        <title>A near-complete genome assembly of Cinchona calisaya.</title>
        <authorList>
            <person name="Lian D.C."/>
            <person name="Zhao X.W."/>
            <person name="Wei L."/>
        </authorList>
    </citation>
    <scope>NUCLEOTIDE SEQUENCE [LARGE SCALE GENOMIC DNA]</scope>
    <source>
        <tissue evidence="9">Nenye</tissue>
    </source>
</reference>
<accession>A0ABD2XX28</accession>
<dbReference type="InterPro" id="IPR009057">
    <property type="entry name" value="Homeodomain-like_sf"/>
</dbReference>
<name>A0ABD2XX28_9GENT</name>
<keyword evidence="10" id="KW-1185">Reference proteome</keyword>
<evidence type="ECO:0000256" key="2">
    <source>
        <dbReference type="ARBA" id="ARBA00022737"/>
    </source>
</evidence>
<organism evidence="9 10">
    <name type="scientific">Cinchona calisaya</name>
    <dbReference type="NCBI Taxonomy" id="153742"/>
    <lineage>
        <taxon>Eukaryota</taxon>
        <taxon>Viridiplantae</taxon>
        <taxon>Streptophyta</taxon>
        <taxon>Embryophyta</taxon>
        <taxon>Tracheophyta</taxon>
        <taxon>Spermatophyta</taxon>
        <taxon>Magnoliopsida</taxon>
        <taxon>eudicotyledons</taxon>
        <taxon>Gunneridae</taxon>
        <taxon>Pentapetalae</taxon>
        <taxon>asterids</taxon>
        <taxon>lamiids</taxon>
        <taxon>Gentianales</taxon>
        <taxon>Rubiaceae</taxon>
        <taxon>Cinchonoideae</taxon>
        <taxon>Cinchoneae</taxon>
        <taxon>Cinchona</taxon>
    </lineage>
</organism>
<evidence type="ECO:0000256" key="1">
    <source>
        <dbReference type="ARBA" id="ARBA00004123"/>
    </source>
</evidence>
<evidence type="ECO:0000256" key="4">
    <source>
        <dbReference type="ARBA" id="ARBA00023125"/>
    </source>
</evidence>
<feature type="domain" description="HTH myb-type" evidence="8">
    <location>
        <begin position="6"/>
        <end position="62"/>
    </location>
</feature>
<dbReference type="GO" id="GO:0080090">
    <property type="term" value="P:regulation of primary metabolic process"/>
    <property type="evidence" value="ECO:0007669"/>
    <property type="project" value="UniProtKB-ARBA"/>
</dbReference>
<keyword evidence="3" id="KW-0805">Transcription regulation</keyword>
<sequence length="323" mass="36496">MTRSPENDVKKGPWSIEEDQKLIEYIQKHGQGNWQTLPKKAGLNRCGKSCRLRWTNYLRPGIKRGGFSAEEEATIIALHKELGNKWSRIAAHLPKRTDNEIKNFWNTHLKKKLLKRGIDPTTHKSIPDFNLLNLLQAQLLSVSNLYNFINPLDPALNYNLQANSKDFVKIQILQKLMQVINPNPTQYFQGNSNLGDLIQHNTDLTIDPLQAESMIAGFSNISPLLNQQHTSTSNSLPCFDGEMIPSPILDDNVKDYPSNTYNSEYSLPSLVSVTPDSSIFNNLESIEQSHIPTEASEQSSVFDALENLVNDEASSSFWKYILG</sequence>
<comment type="caution">
    <text evidence="9">The sequence shown here is derived from an EMBL/GenBank/DDBJ whole genome shotgun (WGS) entry which is preliminary data.</text>
</comment>
<dbReference type="CDD" id="cd00167">
    <property type="entry name" value="SANT"/>
    <property type="match status" value="2"/>
</dbReference>
<evidence type="ECO:0000256" key="5">
    <source>
        <dbReference type="ARBA" id="ARBA00023163"/>
    </source>
</evidence>
<dbReference type="PANTHER" id="PTHR10641">
    <property type="entry name" value="MYB FAMILY TRANSCRIPTION FACTOR"/>
    <property type="match status" value="1"/>
</dbReference>
<dbReference type="FunFam" id="1.10.10.60:FF:000001">
    <property type="entry name" value="MYB-related transcription factor"/>
    <property type="match status" value="1"/>
</dbReference>
<evidence type="ECO:0000256" key="3">
    <source>
        <dbReference type="ARBA" id="ARBA00023015"/>
    </source>
</evidence>
<dbReference type="FunFam" id="1.10.10.60:FF:000394">
    <property type="entry name" value="MYB transcription factor"/>
    <property type="match status" value="1"/>
</dbReference>
<dbReference type="PROSITE" id="PS51294">
    <property type="entry name" value="HTH_MYB"/>
    <property type="match status" value="2"/>
</dbReference>
<keyword evidence="4" id="KW-0238">DNA-binding</keyword>
<dbReference type="GO" id="GO:0005634">
    <property type="term" value="C:nucleus"/>
    <property type="evidence" value="ECO:0007669"/>
    <property type="project" value="UniProtKB-SubCell"/>
</dbReference>
<dbReference type="PANTHER" id="PTHR10641:SF1382">
    <property type="entry name" value="TRANSCRIPTION FACTOR MYB39-LIKE"/>
    <property type="match status" value="1"/>
</dbReference>
<dbReference type="InterPro" id="IPR017930">
    <property type="entry name" value="Myb_dom"/>
</dbReference>
<evidence type="ECO:0000313" key="9">
    <source>
        <dbReference type="EMBL" id="KAL3499947.1"/>
    </source>
</evidence>
<dbReference type="PROSITE" id="PS50090">
    <property type="entry name" value="MYB_LIKE"/>
    <property type="match status" value="2"/>
</dbReference>
<dbReference type="SMART" id="SM00717">
    <property type="entry name" value="SANT"/>
    <property type="match status" value="2"/>
</dbReference>
<proteinExistence type="predicted"/>
<evidence type="ECO:0000256" key="6">
    <source>
        <dbReference type="ARBA" id="ARBA00023242"/>
    </source>
</evidence>
<keyword evidence="6" id="KW-0539">Nucleus</keyword>
<dbReference type="Proteomes" id="UP001630127">
    <property type="component" value="Unassembled WGS sequence"/>
</dbReference>
<evidence type="ECO:0000259" key="8">
    <source>
        <dbReference type="PROSITE" id="PS51294"/>
    </source>
</evidence>
<dbReference type="Pfam" id="PF00249">
    <property type="entry name" value="Myb_DNA-binding"/>
    <property type="match status" value="2"/>
</dbReference>